<evidence type="ECO:0000313" key="4">
    <source>
        <dbReference type="Proteomes" id="UP000609346"/>
    </source>
</evidence>
<organism evidence="3 4">
    <name type="scientific">Paenibacillus terricola</name>
    <dbReference type="NCBI Taxonomy" id="2763503"/>
    <lineage>
        <taxon>Bacteria</taxon>
        <taxon>Bacillati</taxon>
        <taxon>Bacillota</taxon>
        <taxon>Bacilli</taxon>
        <taxon>Bacillales</taxon>
        <taxon>Paenibacillaceae</taxon>
        <taxon>Paenibacillus</taxon>
    </lineage>
</organism>
<dbReference type="Proteomes" id="UP000609346">
    <property type="component" value="Unassembled WGS sequence"/>
</dbReference>
<proteinExistence type="predicted"/>
<feature type="transmembrane region" description="Helical" evidence="1">
    <location>
        <begin position="12"/>
        <end position="31"/>
    </location>
</feature>
<gene>
    <name evidence="3" type="ORF">H8B09_27770</name>
</gene>
<sequence length="151" mass="16483">MTKFLVVKKRNLQIAGAFLVMTLLVAVLWRVHLTRVEPAAAAPTDGVQVFTLVTGEFETTDRNGKMLEAYIFNPGSIVVKKGVPVELRIIGISGDTHPFVIEGLGVKGEVKKGETTVVRFTAEQAGTYELKCLTHADMRSDGPMVGYIHVQ</sequence>
<dbReference type="InterPro" id="IPR028096">
    <property type="entry name" value="EfeO_Cupredoxin"/>
</dbReference>
<reference evidence="3 4" key="1">
    <citation type="submission" date="2020-09" db="EMBL/GenBank/DDBJ databases">
        <title>Paenibacillus sp. strain PR3 16S rRNA gene Genome sequencing and assembly.</title>
        <authorList>
            <person name="Kim J."/>
        </authorList>
    </citation>
    <scope>NUCLEOTIDE SEQUENCE [LARGE SCALE GENOMIC DNA]</scope>
    <source>
        <strain evidence="3 4">PR3</strain>
    </source>
</reference>
<keyword evidence="1" id="KW-1133">Transmembrane helix</keyword>
<protein>
    <submittedName>
        <fullName evidence="3">Cupredoxin domain-containing protein</fullName>
    </submittedName>
</protein>
<keyword evidence="4" id="KW-1185">Reference proteome</keyword>
<dbReference type="Pfam" id="PF13473">
    <property type="entry name" value="Cupredoxin_1"/>
    <property type="match status" value="1"/>
</dbReference>
<evidence type="ECO:0000313" key="3">
    <source>
        <dbReference type="EMBL" id="MBD3922556.1"/>
    </source>
</evidence>
<accession>A0ABR8N311</accession>
<keyword evidence="1" id="KW-0812">Transmembrane</keyword>
<dbReference type="Gene3D" id="2.60.40.420">
    <property type="entry name" value="Cupredoxins - blue copper proteins"/>
    <property type="match status" value="1"/>
</dbReference>
<dbReference type="RefSeq" id="WP_191206866.1">
    <property type="nucleotide sequence ID" value="NZ_JACXZA010000010.1"/>
</dbReference>
<name>A0ABR8N311_9BACL</name>
<evidence type="ECO:0000256" key="1">
    <source>
        <dbReference type="SAM" id="Phobius"/>
    </source>
</evidence>
<feature type="domain" description="EfeO-type cupredoxin-like" evidence="2">
    <location>
        <begin position="71"/>
        <end position="138"/>
    </location>
</feature>
<dbReference type="SUPFAM" id="SSF49503">
    <property type="entry name" value="Cupredoxins"/>
    <property type="match status" value="1"/>
</dbReference>
<evidence type="ECO:0000259" key="2">
    <source>
        <dbReference type="Pfam" id="PF13473"/>
    </source>
</evidence>
<dbReference type="InterPro" id="IPR008972">
    <property type="entry name" value="Cupredoxin"/>
</dbReference>
<keyword evidence="1" id="KW-0472">Membrane</keyword>
<dbReference type="EMBL" id="JACXZA010000010">
    <property type="protein sequence ID" value="MBD3922556.1"/>
    <property type="molecule type" value="Genomic_DNA"/>
</dbReference>
<comment type="caution">
    <text evidence="3">The sequence shown here is derived from an EMBL/GenBank/DDBJ whole genome shotgun (WGS) entry which is preliminary data.</text>
</comment>